<dbReference type="InterPro" id="IPR001245">
    <property type="entry name" value="Ser-Thr/Tyr_kinase_cat_dom"/>
</dbReference>
<gene>
    <name evidence="26" type="ORF">RCOM_1435810</name>
</gene>
<evidence type="ECO:0000256" key="16">
    <source>
        <dbReference type="ARBA" id="ARBA00023180"/>
    </source>
</evidence>
<dbReference type="Pfam" id="PF07714">
    <property type="entry name" value="PK_Tyr_Ser-Thr"/>
    <property type="match status" value="1"/>
</dbReference>
<dbReference type="InterPro" id="IPR000858">
    <property type="entry name" value="S_locus_glycoprot_dom"/>
</dbReference>
<dbReference type="PROSITE" id="PS00108">
    <property type="entry name" value="PROTEIN_KINASE_ST"/>
    <property type="match status" value="1"/>
</dbReference>
<evidence type="ECO:0000256" key="18">
    <source>
        <dbReference type="ARBA" id="ARBA00048679"/>
    </source>
</evidence>
<evidence type="ECO:0000256" key="7">
    <source>
        <dbReference type="ARBA" id="ARBA00022729"/>
    </source>
</evidence>
<feature type="domain" description="Protein kinase" evidence="23">
    <location>
        <begin position="500"/>
        <end position="787"/>
    </location>
</feature>
<dbReference type="InterPro" id="IPR000719">
    <property type="entry name" value="Prot_kinase_dom"/>
</dbReference>
<keyword evidence="16" id="KW-0325">Glycoprotein</keyword>
<evidence type="ECO:0000256" key="20">
    <source>
        <dbReference type="PROSITE-ProRule" id="PRU10141"/>
    </source>
</evidence>
<keyword evidence="11 19" id="KW-0067">ATP-binding</keyword>
<keyword evidence="27" id="KW-1185">Reference proteome</keyword>
<dbReference type="PANTHER" id="PTHR27002:SF1072">
    <property type="entry name" value="PROTEIN KINASE DOMAIN-CONTAINING PROTEIN"/>
    <property type="match status" value="1"/>
</dbReference>
<dbReference type="GO" id="GO:0005524">
    <property type="term" value="F:ATP binding"/>
    <property type="evidence" value="ECO:0007669"/>
    <property type="project" value="UniProtKB-UniRule"/>
</dbReference>
<dbReference type="SMART" id="SM00473">
    <property type="entry name" value="PAN_AP"/>
    <property type="match status" value="1"/>
</dbReference>
<evidence type="ECO:0000259" key="24">
    <source>
        <dbReference type="PROSITE" id="PS50927"/>
    </source>
</evidence>
<dbReference type="InterPro" id="IPR003609">
    <property type="entry name" value="Pan_app"/>
</dbReference>
<evidence type="ECO:0000256" key="12">
    <source>
        <dbReference type="ARBA" id="ARBA00022989"/>
    </source>
</evidence>
<dbReference type="OMA" id="WRDIRSE"/>
<dbReference type="FunFam" id="1.10.510.10:FF:000060">
    <property type="entry name" value="G-type lectin S-receptor-like serine/threonine-protein kinase"/>
    <property type="match status" value="1"/>
</dbReference>
<dbReference type="InterPro" id="IPR008271">
    <property type="entry name" value="Ser/Thr_kinase_AS"/>
</dbReference>
<dbReference type="Gene3D" id="3.30.200.20">
    <property type="entry name" value="Phosphorylase Kinase, domain 1"/>
    <property type="match status" value="1"/>
</dbReference>
<comment type="subcellular location">
    <subcellularLocation>
        <location evidence="1">Cell membrane</location>
        <topology evidence="1">Single-pass type I membrane protein</topology>
    </subcellularLocation>
</comment>
<dbReference type="Gene3D" id="2.90.10.10">
    <property type="entry name" value="Bulb-type lectin domain"/>
    <property type="match status" value="1"/>
</dbReference>
<evidence type="ECO:0000256" key="22">
    <source>
        <dbReference type="SAM" id="SignalP"/>
    </source>
</evidence>
<reference evidence="27" key="1">
    <citation type="journal article" date="2010" name="Nat. Biotechnol.">
        <title>Draft genome sequence of the oilseed species Ricinus communis.</title>
        <authorList>
            <person name="Chan A.P."/>
            <person name="Crabtree J."/>
            <person name="Zhao Q."/>
            <person name="Lorenzi H."/>
            <person name="Orvis J."/>
            <person name="Puiu D."/>
            <person name="Melake-Berhan A."/>
            <person name="Jones K.M."/>
            <person name="Redman J."/>
            <person name="Chen G."/>
            <person name="Cahoon E.B."/>
            <person name="Gedil M."/>
            <person name="Stanke M."/>
            <person name="Haas B.J."/>
            <person name="Wortman J.R."/>
            <person name="Fraser-Liggett C.M."/>
            <person name="Ravel J."/>
            <person name="Rabinowicz P.D."/>
        </authorList>
    </citation>
    <scope>NUCLEOTIDE SEQUENCE [LARGE SCALE GENOMIC DNA]</scope>
    <source>
        <strain evidence="27">cv. Hale</strain>
    </source>
</reference>
<keyword evidence="4" id="KW-0245">EGF-like domain</keyword>
<evidence type="ECO:0000256" key="9">
    <source>
        <dbReference type="ARBA" id="ARBA00022741"/>
    </source>
</evidence>
<comment type="catalytic activity">
    <reaction evidence="17 19">
        <text>L-threonyl-[protein] + ATP = O-phospho-L-threonyl-[protein] + ADP + H(+)</text>
        <dbReference type="Rhea" id="RHEA:46608"/>
        <dbReference type="Rhea" id="RHEA-COMP:11060"/>
        <dbReference type="Rhea" id="RHEA-COMP:11605"/>
        <dbReference type="ChEBI" id="CHEBI:15378"/>
        <dbReference type="ChEBI" id="CHEBI:30013"/>
        <dbReference type="ChEBI" id="CHEBI:30616"/>
        <dbReference type="ChEBI" id="CHEBI:61977"/>
        <dbReference type="ChEBI" id="CHEBI:456216"/>
        <dbReference type="EC" id="2.7.11.1"/>
    </reaction>
</comment>
<dbReference type="CDD" id="cd00028">
    <property type="entry name" value="B_lectin"/>
    <property type="match status" value="1"/>
</dbReference>
<dbReference type="Proteomes" id="UP000008311">
    <property type="component" value="Unassembled WGS sequence"/>
</dbReference>
<dbReference type="Pfam" id="PF01453">
    <property type="entry name" value="B_lectin"/>
    <property type="match status" value="1"/>
</dbReference>
<dbReference type="InterPro" id="IPR021820">
    <property type="entry name" value="S-locus_recpt_kinase_C"/>
</dbReference>
<comment type="similarity">
    <text evidence="19">Belongs to the protein kinase superfamily. Ser/Thr protein kinase family.</text>
</comment>
<dbReference type="FunFam" id="3.30.200.20:FF:000330">
    <property type="entry name" value="G-type lectin S-receptor-like serine/threonine-protein kinase At4g03230"/>
    <property type="match status" value="1"/>
</dbReference>
<name>B9RFM6_RICCO</name>
<keyword evidence="13 21" id="KW-0472">Membrane</keyword>
<dbReference type="CDD" id="cd01098">
    <property type="entry name" value="PAN_AP_plant"/>
    <property type="match status" value="1"/>
</dbReference>
<evidence type="ECO:0000256" key="2">
    <source>
        <dbReference type="ARBA" id="ARBA00022475"/>
    </source>
</evidence>
<protein>
    <recommendedName>
        <fullName evidence="19">Receptor-like serine/threonine-protein kinase</fullName>
        <ecNumber evidence="19">2.7.11.1</ecNumber>
    </recommendedName>
</protein>
<keyword evidence="3 19" id="KW-0723">Serine/threonine-protein kinase</keyword>
<evidence type="ECO:0000256" key="11">
    <source>
        <dbReference type="ARBA" id="ARBA00022840"/>
    </source>
</evidence>
<feature type="signal peptide" evidence="22">
    <location>
        <begin position="1"/>
        <end position="17"/>
    </location>
</feature>
<dbReference type="Pfam" id="PF11883">
    <property type="entry name" value="DUF3403"/>
    <property type="match status" value="1"/>
</dbReference>
<evidence type="ECO:0000256" key="10">
    <source>
        <dbReference type="ARBA" id="ARBA00022777"/>
    </source>
</evidence>
<feature type="transmembrane region" description="Helical" evidence="21">
    <location>
        <begin position="434"/>
        <end position="455"/>
    </location>
</feature>
<evidence type="ECO:0000256" key="13">
    <source>
        <dbReference type="ARBA" id="ARBA00023136"/>
    </source>
</evidence>
<keyword evidence="5 19" id="KW-0808">Transferase</keyword>
<keyword evidence="8" id="KW-0430">Lectin</keyword>
<dbReference type="SMART" id="SM00108">
    <property type="entry name" value="B_lectin"/>
    <property type="match status" value="1"/>
</dbReference>
<evidence type="ECO:0000256" key="14">
    <source>
        <dbReference type="ARBA" id="ARBA00023157"/>
    </source>
</evidence>
<keyword evidence="14" id="KW-1015">Disulfide bond</keyword>
<dbReference type="Pfam" id="PF08276">
    <property type="entry name" value="PAN_2"/>
    <property type="match status" value="1"/>
</dbReference>
<evidence type="ECO:0000256" key="19">
    <source>
        <dbReference type="PIRNR" id="PIRNR000641"/>
    </source>
</evidence>
<dbReference type="InterPro" id="IPR036426">
    <property type="entry name" value="Bulb-type_lectin_dom_sf"/>
</dbReference>
<dbReference type="GO" id="GO:0006955">
    <property type="term" value="P:immune response"/>
    <property type="evidence" value="ECO:0000318"/>
    <property type="project" value="GO_Central"/>
</dbReference>
<dbReference type="PANTHER" id="PTHR27002">
    <property type="entry name" value="RECEPTOR-LIKE SERINE/THREONINE-PROTEIN KINASE SD1-8"/>
    <property type="match status" value="1"/>
</dbReference>
<dbReference type="InParanoid" id="B9RFM6"/>
<organism evidence="26 27">
    <name type="scientific">Ricinus communis</name>
    <name type="common">Castor bean</name>
    <dbReference type="NCBI Taxonomy" id="3988"/>
    <lineage>
        <taxon>Eukaryota</taxon>
        <taxon>Viridiplantae</taxon>
        <taxon>Streptophyta</taxon>
        <taxon>Embryophyta</taxon>
        <taxon>Tracheophyta</taxon>
        <taxon>Spermatophyta</taxon>
        <taxon>Magnoliopsida</taxon>
        <taxon>eudicotyledons</taxon>
        <taxon>Gunneridae</taxon>
        <taxon>Pentapetalae</taxon>
        <taxon>rosids</taxon>
        <taxon>fabids</taxon>
        <taxon>Malpighiales</taxon>
        <taxon>Euphorbiaceae</taxon>
        <taxon>Acalyphoideae</taxon>
        <taxon>Acalypheae</taxon>
        <taxon>Ricinus</taxon>
    </lineage>
</organism>
<feature type="domain" description="Bulb-type lectin" evidence="24">
    <location>
        <begin position="18"/>
        <end position="146"/>
    </location>
</feature>
<evidence type="ECO:0000313" key="27">
    <source>
        <dbReference type="Proteomes" id="UP000008311"/>
    </source>
</evidence>
<dbReference type="SMART" id="SM00220">
    <property type="entry name" value="S_TKc"/>
    <property type="match status" value="1"/>
</dbReference>
<keyword evidence="15" id="KW-0675">Receptor</keyword>
<keyword evidence="6 21" id="KW-0812">Transmembrane</keyword>
<dbReference type="Gene3D" id="3.50.4.10">
    <property type="entry name" value="Hepatocyte Growth Factor"/>
    <property type="match status" value="1"/>
</dbReference>
<dbReference type="EC" id="2.7.11.1" evidence="19"/>
<evidence type="ECO:0000256" key="1">
    <source>
        <dbReference type="ARBA" id="ARBA00004251"/>
    </source>
</evidence>
<dbReference type="GO" id="GO:0048544">
    <property type="term" value="P:recognition of pollen"/>
    <property type="evidence" value="ECO:0007669"/>
    <property type="project" value="InterPro"/>
</dbReference>
<evidence type="ECO:0000259" key="25">
    <source>
        <dbReference type="PROSITE" id="PS50948"/>
    </source>
</evidence>
<dbReference type="GO" id="GO:0004674">
    <property type="term" value="F:protein serine/threonine kinase activity"/>
    <property type="evidence" value="ECO:0000318"/>
    <property type="project" value="GO_Central"/>
</dbReference>
<dbReference type="GO" id="GO:0007165">
    <property type="term" value="P:signal transduction"/>
    <property type="evidence" value="ECO:0000318"/>
    <property type="project" value="GO_Central"/>
</dbReference>
<evidence type="ECO:0000256" key="15">
    <source>
        <dbReference type="ARBA" id="ARBA00023170"/>
    </source>
</evidence>
<dbReference type="GO" id="GO:0005886">
    <property type="term" value="C:plasma membrane"/>
    <property type="evidence" value="ECO:0000318"/>
    <property type="project" value="GO_Central"/>
</dbReference>
<dbReference type="PROSITE" id="PS50948">
    <property type="entry name" value="PAN"/>
    <property type="match status" value="1"/>
</dbReference>
<keyword evidence="7 22" id="KW-0732">Signal</keyword>
<evidence type="ECO:0000256" key="6">
    <source>
        <dbReference type="ARBA" id="ARBA00022692"/>
    </source>
</evidence>
<evidence type="ECO:0000259" key="23">
    <source>
        <dbReference type="PROSITE" id="PS50011"/>
    </source>
</evidence>
<dbReference type="Pfam" id="PF00954">
    <property type="entry name" value="S_locus_glycop"/>
    <property type="match status" value="1"/>
</dbReference>
<evidence type="ECO:0000256" key="17">
    <source>
        <dbReference type="ARBA" id="ARBA00047899"/>
    </source>
</evidence>
<keyword evidence="10 19" id="KW-0418">Kinase</keyword>
<feature type="binding site" evidence="20">
    <location>
        <position position="528"/>
    </location>
    <ligand>
        <name>ATP</name>
        <dbReference type="ChEBI" id="CHEBI:30616"/>
    </ligand>
</feature>
<dbReference type="CDD" id="cd14066">
    <property type="entry name" value="STKc_IRAK"/>
    <property type="match status" value="1"/>
</dbReference>
<dbReference type="SUPFAM" id="SSF51110">
    <property type="entry name" value="alpha-D-mannose-specific plant lectins"/>
    <property type="match status" value="1"/>
</dbReference>
<dbReference type="SUPFAM" id="SSF56112">
    <property type="entry name" value="Protein kinase-like (PK-like)"/>
    <property type="match status" value="1"/>
</dbReference>
<evidence type="ECO:0000256" key="4">
    <source>
        <dbReference type="ARBA" id="ARBA00022536"/>
    </source>
</evidence>
<dbReference type="PROSITE" id="PS00107">
    <property type="entry name" value="PROTEIN_KINASE_ATP"/>
    <property type="match status" value="1"/>
</dbReference>
<dbReference type="InterPro" id="IPR001480">
    <property type="entry name" value="Bulb-type_lectin_dom"/>
</dbReference>
<evidence type="ECO:0000256" key="5">
    <source>
        <dbReference type="ARBA" id="ARBA00022679"/>
    </source>
</evidence>
<keyword evidence="12 21" id="KW-1133">Transmembrane helix</keyword>
<dbReference type="InterPro" id="IPR011009">
    <property type="entry name" value="Kinase-like_dom_sf"/>
</dbReference>
<keyword evidence="2" id="KW-1003">Cell membrane</keyword>
<dbReference type="GO" id="GO:0106310">
    <property type="term" value="F:protein serine kinase activity"/>
    <property type="evidence" value="ECO:0007669"/>
    <property type="project" value="RHEA"/>
</dbReference>
<keyword evidence="9 19" id="KW-0547">Nucleotide-binding</keyword>
<dbReference type="InterPro" id="IPR017441">
    <property type="entry name" value="Protein_kinase_ATP_BS"/>
</dbReference>
<dbReference type="PROSITE" id="PS50927">
    <property type="entry name" value="BULB_LECTIN"/>
    <property type="match status" value="1"/>
</dbReference>
<dbReference type="PIRSF" id="PIRSF000641">
    <property type="entry name" value="SRK"/>
    <property type="match status" value="1"/>
</dbReference>
<dbReference type="OrthoDB" id="1933550at2759"/>
<dbReference type="FunFam" id="2.90.10.10:FF:000005">
    <property type="entry name" value="G-type lectin S-receptor-like serine/threonine-protein kinase"/>
    <property type="match status" value="1"/>
</dbReference>
<dbReference type="EMBL" id="EQ973777">
    <property type="protein sequence ID" value="EEF49997.1"/>
    <property type="molecule type" value="Genomic_DNA"/>
</dbReference>
<evidence type="ECO:0000256" key="21">
    <source>
        <dbReference type="SAM" id="Phobius"/>
    </source>
</evidence>
<feature type="domain" description="Apple" evidence="25">
    <location>
        <begin position="334"/>
        <end position="417"/>
    </location>
</feature>
<evidence type="ECO:0000256" key="8">
    <source>
        <dbReference type="ARBA" id="ARBA00022734"/>
    </source>
</evidence>
<dbReference type="Gene3D" id="1.10.510.10">
    <property type="entry name" value="Transferase(Phosphotransferase) domain 1"/>
    <property type="match status" value="1"/>
</dbReference>
<feature type="chain" id="PRO_5002890956" description="Receptor-like serine/threonine-protein kinase" evidence="22">
    <location>
        <begin position="18"/>
        <end position="818"/>
    </location>
</feature>
<proteinExistence type="inferred from homology"/>
<dbReference type="PROSITE" id="PS50011">
    <property type="entry name" value="PROTEIN_KINASE_DOM"/>
    <property type="match status" value="1"/>
</dbReference>
<dbReference type="InterPro" id="IPR024171">
    <property type="entry name" value="SRK-like_kinase"/>
</dbReference>
<evidence type="ECO:0000256" key="3">
    <source>
        <dbReference type="ARBA" id="ARBA00022527"/>
    </source>
</evidence>
<evidence type="ECO:0000313" key="26">
    <source>
        <dbReference type="EMBL" id="EEF49997.1"/>
    </source>
</evidence>
<comment type="catalytic activity">
    <reaction evidence="18 19">
        <text>L-seryl-[protein] + ATP = O-phospho-L-seryl-[protein] + ADP + H(+)</text>
        <dbReference type="Rhea" id="RHEA:17989"/>
        <dbReference type="Rhea" id="RHEA-COMP:9863"/>
        <dbReference type="Rhea" id="RHEA-COMP:11604"/>
        <dbReference type="ChEBI" id="CHEBI:15378"/>
        <dbReference type="ChEBI" id="CHEBI:29999"/>
        <dbReference type="ChEBI" id="CHEBI:30616"/>
        <dbReference type="ChEBI" id="CHEBI:83421"/>
        <dbReference type="ChEBI" id="CHEBI:456216"/>
        <dbReference type="EC" id="2.7.11.1"/>
    </reaction>
</comment>
<sequence length="818" mass="92606">MLLIFLLLFLFFPFCLSTDTIKLNESITDRDVIVSRNGSFALGFFRPGNSSHKYLGIWYNELPGETVVWVANRDSPLPGSSSGFLFINPDGNLVLHVNNHDQELPLWSTTVSTKARTKACCEAQLQDSGNLVLVDNENKEIVWQSFDYPTDTLLPGQKLGLDRRISLNRVLTSWRSVDDPGPGDWSYKIDPTGSPQFFLFYEGVTKYWRSNPWPWNRDPAPGYLRNSVYDQDEIYYSFLLDGANKYVLSRIVVTSSGLIQRFTWDSSSLQWRDIRSEPKYRYGHCGSYSILNINNIDSLECMCLPGYQPKSLSNWNLRDGSDGCTNKLPDTSMCRNGEGFIKIESVKIPDTSIAALMNMNLSNRECQQLCLSNCSCKAFAYLDIDNKGVGCLTWYGELMDTTQYSEGRDVHVRVDALELAQYAKRKRSFLERKGMLAIPIVSAALAVFIILLFFYQWLRKKRKTRGLFPILEENELAENTQRTEVQIFDLHTISAATNNFNPANKLGQGGFGSVYKGQLHDGQEIAVKRLSHNSGQGIAEFKTEAMLIAKLQHRNLVKLIGYCIQREEQLLIYEYLPNKSLDCFIFDHTRRLVLNWRKRFSIIVGIARGILYLHHDSRLRIIHRDLKASNILLDADMNPKISDFGMARIFKGEEAQDKTNRVVGTYGYMAPEYVVFGKFSVKSDVFSFGVILLEVVSGKKSNTCYSNDISLNLIGHIWDLWKEDRVLEIVDPSLRDSSSLHTQELYRCIQIGLLCVQETASDRPNMPSVVLMLNGETTLPSPNQPAFILGSNIVSNPSLGGGTACSVNEVTITKAEPR</sequence>
<accession>B9RFM6</accession>
<dbReference type="GO" id="GO:0030246">
    <property type="term" value="F:carbohydrate binding"/>
    <property type="evidence" value="ECO:0007669"/>
    <property type="project" value="UniProtKB-KW"/>
</dbReference>
<dbReference type="AlphaFoldDB" id="B9RFM6"/>